<gene>
    <name evidence="9" type="ORF">DOS84_10225</name>
</gene>
<evidence type="ECO:0000256" key="5">
    <source>
        <dbReference type="ARBA" id="ARBA00023136"/>
    </source>
</evidence>
<keyword evidence="4 7" id="KW-0812">Transmembrane</keyword>
<evidence type="ECO:0000313" key="9">
    <source>
        <dbReference type="EMBL" id="PZX93241.1"/>
    </source>
</evidence>
<dbReference type="EMBL" id="QKXH01000006">
    <property type="protein sequence ID" value="PZX93241.1"/>
    <property type="molecule type" value="Genomic_DNA"/>
</dbReference>
<dbReference type="Gene3D" id="2.170.130.10">
    <property type="entry name" value="TonB-dependent receptor, plug domain"/>
    <property type="match status" value="1"/>
</dbReference>
<accession>A0A2W7TSM6</accession>
<evidence type="ECO:0000313" key="10">
    <source>
        <dbReference type="Proteomes" id="UP000249177"/>
    </source>
</evidence>
<dbReference type="InterPro" id="IPR037066">
    <property type="entry name" value="Plug_dom_sf"/>
</dbReference>
<keyword evidence="3 7" id="KW-1134">Transmembrane beta strand</keyword>
<dbReference type="Gene3D" id="2.60.40.1120">
    <property type="entry name" value="Carboxypeptidase-like, regulatory domain"/>
    <property type="match status" value="1"/>
</dbReference>
<protein>
    <submittedName>
        <fullName evidence="9">TonB-dependent receptor</fullName>
    </submittedName>
</protein>
<reference evidence="9 10" key="1">
    <citation type="submission" date="2018-06" db="EMBL/GenBank/DDBJ databases">
        <title>Flavobacterium sp IMCC34762, genome.</title>
        <authorList>
            <person name="Joung Y."/>
            <person name="Cho J."/>
            <person name="Song J."/>
        </authorList>
    </citation>
    <scope>NUCLEOTIDE SEQUENCE [LARGE SCALE GENOMIC DNA]</scope>
    <source>
        <strain evidence="9 10">IMCC34762</strain>
    </source>
</reference>
<dbReference type="AlphaFoldDB" id="A0A2W7TSM6"/>
<dbReference type="InterPro" id="IPR039426">
    <property type="entry name" value="TonB-dep_rcpt-like"/>
</dbReference>
<evidence type="ECO:0000256" key="2">
    <source>
        <dbReference type="ARBA" id="ARBA00022448"/>
    </source>
</evidence>
<dbReference type="NCBIfam" id="TIGR04057">
    <property type="entry name" value="SusC_RagA_signa"/>
    <property type="match status" value="1"/>
</dbReference>
<evidence type="ECO:0000256" key="4">
    <source>
        <dbReference type="ARBA" id="ARBA00022692"/>
    </source>
</evidence>
<dbReference type="InterPro" id="IPR023996">
    <property type="entry name" value="TonB-dep_OMP_SusC/RagA"/>
</dbReference>
<dbReference type="SUPFAM" id="SSF49464">
    <property type="entry name" value="Carboxypeptidase regulatory domain-like"/>
    <property type="match status" value="1"/>
</dbReference>
<keyword evidence="2 7" id="KW-0813">Transport</keyword>
<dbReference type="PROSITE" id="PS52016">
    <property type="entry name" value="TONB_DEPENDENT_REC_3"/>
    <property type="match status" value="1"/>
</dbReference>
<keyword evidence="5 7" id="KW-0472">Membrane</keyword>
<sequence length="1033" mass="112984">MNEITKNKQEHYRLNIFSGRMVKITTVLLLNWTLQASASESFKTNLPIEVNVQNVQKQIKGKVTDESGLPISGVNIQVKGSKESVQSEFDGSFTINADEASVTLVFSFIGKETKEVKAGAGFVNVVLKEEGLKMNEVIVVGYGKQKKGDVTGSVSSIGKDNLNLGGTVANVGQALQGRASGIQVQQNNFAPGSTPSVVIRGGNSINTSNSPLYVVDGFITSTGASISPNDIENIQVLKDASSTAIYGARGGNGVILITTKKGKLGKMQVEAEISDGFQNIIKEPSLLNGQQYASYQNALAAENGKPPVFPSSFPIANTNWFDEATRQGSVINRSLTFSGSDKVSKFFLSGNYIKQKGALENTDFERYTVRMGAEKKFNDKLNMGTNVYGAVSEGNNSDFGDNILSPMYSLQTAPPSIPVYNPDGSYYKFQGKDNALALLLEPTNHIINRLVNGSMFLDYEVIKNLTYHFGAGAEWQENIQGNYTPSTLVAGAALKGIGSEENKTYFRWSTEQYLTYKFTTGEHAVTAMLGTSNQKDTYERLKAVGTGFSNDLLTYYNLQGAEVYQKPETEKTETKLTSYFGRLNYSFADKYLASFTIRKDGSSRFGPNNKYGIFPSGAVAWKLSNESFIQDLNTFSDLKLRVSYGITGNDGIGDYSYMSRLVSYGVTIAPDGFVGGTEPANLANPNLKWEETAQTNLGLDMGFFNGRLSGTIDFYKKTTSDALLNVPVGGWWGFGTQRINSGIIENKGFELGISSENFRTDNFSWRTSLNFAYNKQEIVELADNVKIISTNTSNPSGVVSGQEFTRLEPGKEMGVLFGYEYAGVVKTGEVYAPQPLSKPGDPKYVDVNGDGKITADDRTYLGNSTPHYLAGFNNDFRYKNFDLNIFFQGAFDYSVYNMTAMVGESSTSTDVLNRWVAGTNENTDIPRNGYYASKYGSYVNSKFVEEASYIRLKNVSLGYSIPESALKQVKFIDSIRLYAIGQNLVTFTNYSGNDPEVNAHTASVTSQNIGGGIDFNSFPASRTFILGLKVTIH</sequence>
<keyword evidence="10" id="KW-1185">Reference proteome</keyword>
<evidence type="ECO:0000259" key="8">
    <source>
        <dbReference type="Pfam" id="PF07715"/>
    </source>
</evidence>
<organism evidence="9 10">
    <name type="scientific">Flavobacterium aquariorum</name>
    <dbReference type="NCBI Taxonomy" id="2217670"/>
    <lineage>
        <taxon>Bacteria</taxon>
        <taxon>Pseudomonadati</taxon>
        <taxon>Bacteroidota</taxon>
        <taxon>Flavobacteriia</taxon>
        <taxon>Flavobacteriales</taxon>
        <taxon>Flavobacteriaceae</taxon>
        <taxon>Flavobacterium</taxon>
    </lineage>
</organism>
<dbReference type="SUPFAM" id="SSF56935">
    <property type="entry name" value="Porins"/>
    <property type="match status" value="1"/>
</dbReference>
<comment type="similarity">
    <text evidence="7">Belongs to the TonB-dependent receptor family.</text>
</comment>
<name>A0A2W7TSM6_9FLAO</name>
<dbReference type="InterPro" id="IPR023997">
    <property type="entry name" value="TonB-dep_OMP_SusC/RagA_CS"/>
</dbReference>
<dbReference type="Proteomes" id="UP000249177">
    <property type="component" value="Unassembled WGS sequence"/>
</dbReference>
<evidence type="ECO:0000256" key="7">
    <source>
        <dbReference type="PROSITE-ProRule" id="PRU01360"/>
    </source>
</evidence>
<keyword evidence="6 7" id="KW-0998">Cell outer membrane</keyword>
<dbReference type="Pfam" id="PF13715">
    <property type="entry name" value="CarbopepD_reg_2"/>
    <property type="match status" value="1"/>
</dbReference>
<evidence type="ECO:0000256" key="1">
    <source>
        <dbReference type="ARBA" id="ARBA00004571"/>
    </source>
</evidence>
<dbReference type="NCBIfam" id="TIGR04056">
    <property type="entry name" value="OMP_RagA_SusC"/>
    <property type="match status" value="1"/>
</dbReference>
<dbReference type="GO" id="GO:0009279">
    <property type="term" value="C:cell outer membrane"/>
    <property type="evidence" value="ECO:0007669"/>
    <property type="project" value="UniProtKB-SubCell"/>
</dbReference>
<proteinExistence type="inferred from homology"/>
<dbReference type="InterPro" id="IPR008969">
    <property type="entry name" value="CarboxyPept-like_regulatory"/>
</dbReference>
<comment type="caution">
    <text evidence="9">The sequence shown here is derived from an EMBL/GenBank/DDBJ whole genome shotgun (WGS) entry which is preliminary data.</text>
</comment>
<dbReference type="InterPro" id="IPR012910">
    <property type="entry name" value="Plug_dom"/>
</dbReference>
<dbReference type="Pfam" id="PF07715">
    <property type="entry name" value="Plug"/>
    <property type="match status" value="1"/>
</dbReference>
<comment type="subcellular location">
    <subcellularLocation>
        <location evidence="1 7">Cell outer membrane</location>
        <topology evidence="1 7">Multi-pass membrane protein</topology>
    </subcellularLocation>
</comment>
<dbReference type="Gene3D" id="2.40.170.20">
    <property type="entry name" value="TonB-dependent receptor, beta-barrel domain"/>
    <property type="match status" value="1"/>
</dbReference>
<feature type="domain" description="TonB-dependent receptor plug" evidence="8">
    <location>
        <begin position="147"/>
        <end position="254"/>
    </location>
</feature>
<keyword evidence="9" id="KW-0675">Receptor</keyword>
<dbReference type="RefSeq" id="WP_111410031.1">
    <property type="nucleotide sequence ID" value="NZ_QKXH01000006.1"/>
</dbReference>
<dbReference type="InterPro" id="IPR036942">
    <property type="entry name" value="Beta-barrel_TonB_sf"/>
</dbReference>
<dbReference type="OrthoDB" id="9768177at2"/>
<evidence type="ECO:0000256" key="6">
    <source>
        <dbReference type="ARBA" id="ARBA00023237"/>
    </source>
</evidence>
<evidence type="ECO:0000256" key="3">
    <source>
        <dbReference type="ARBA" id="ARBA00022452"/>
    </source>
</evidence>